<evidence type="ECO:0000313" key="2">
    <source>
        <dbReference type="EMBL" id="KUN77604.1"/>
    </source>
</evidence>
<evidence type="ECO:0000313" key="3">
    <source>
        <dbReference type="Proteomes" id="UP000053024"/>
    </source>
</evidence>
<name>A0A101SNZ7_9ACTN</name>
<dbReference type="InterPro" id="IPR010773">
    <property type="entry name" value="Mycophage_PG1_Gp7"/>
</dbReference>
<sequence length="168" mass="17977">MTTDAGRTDAGHYDDEGDVPLAGYAVLASVFAASVGTYALVARSRGVRLPPEVPPWDVALLGAAAYKTSRLLTRDKITSFLRAPFTHRSGEGEASEVMDEPRGRGVRRAVGDLLSCPFCTSAWTATALVCSYTASPRLTRLVCGGFAAVTVADWLQYAWTWTQAATED</sequence>
<gene>
    <name evidence="2" type="ORF">AQJ66_33110</name>
</gene>
<protein>
    <recommendedName>
        <fullName evidence="4">DUF1360 domain-containing protein</fullName>
    </recommendedName>
</protein>
<comment type="caution">
    <text evidence="2">The sequence shown here is derived from an EMBL/GenBank/DDBJ whole genome shotgun (WGS) entry which is preliminary data.</text>
</comment>
<evidence type="ECO:0008006" key="4">
    <source>
        <dbReference type="Google" id="ProtNLM"/>
    </source>
</evidence>
<dbReference type="RefSeq" id="WP_061929391.1">
    <property type="nucleotide sequence ID" value="NZ_JBEYBH010000018.1"/>
</dbReference>
<evidence type="ECO:0000256" key="1">
    <source>
        <dbReference type="SAM" id="Phobius"/>
    </source>
</evidence>
<dbReference type="AlphaFoldDB" id="A0A101SNZ7"/>
<proteinExistence type="predicted"/>
<feature type="transmembrane region" description="Helical" evidence="1">
    <location>
        <begin position="21"/>
        <end position="41"/>
    </location>
</feature>
<reference evidence="2 3" key="1">
    <citation type="submission" date="2015-10" db="EMBL/GenBank/DDBJ databases">
        <title>Draft genome sequence of Streptomyces bungoensis DSM 41781, type strain for the species Streptomyces bungoensis.</title>
        <authorList>
            <person name="Ruckert C."/>
            <person name="Winkler A."/>
            <person name="Kalinowski J."/>
            <person name="Kampfer P."/>
            <person name="Glaeser S."/>
        </authorList>
    </citation>
    <scope>NUCLEOTIDE SEQUENCE [LARGE SCALE GENOMIC DNA]</scope>
    <source>
        <strain evidence="2 3">DSM 41781</strain>
    </source>
</reference>
<dbReference type="Proteomes" id="UP000053024">
    <property type="component" value="Unassembled WGS sequence"/>
</dbReference>
<dbReference type="STRING" id="285568.AQJ66_33110"/>
<keyword evidence="1" id="KW-1133">Transmembrane helix</keyword>
<dbReference type="EMBL" id="LMWX01000063">
    <property type="protein sequence ID" value="KUN77604.1"/>
    <property type="molecule type" value="Genomic_DNA"/>
</dbReference>
<accession>A0A101SNZ7</accession>
<keyword evidence="1" id="KW-0812">Transmembrane</keyword>
<dbReference type="OrthoDB" id="4722315at2"/>
<keyword evidence="1" id="KW-0472">Membrane</keyword>
<dbReference type="Pfam" id="PF07098">
    <property type="entry name" value="DUF1360"/>
    <property type="match status" value="1"/>
</dbReference>
<organism evidence="2 3">
    <name type="scientific">Streptomyces bungoensis</name>
    <dbReference type="NCBI Taxonomy" id="285568"/>
    <lineage>
        <taxon>Bacteria</taxon>
        <taxon>Bacillati</taxon>
        <taxon>Actinomycetota</taxon>
        <taxon>Actinomycetes</taxon>
        <taxon>Kitasatosporales</taxon>
        <taxon>Streptomycetaceae</taxon>
        <taxon>Streptomyces</taxon>
    </lineage>
</organism>
<keyword evidence="3" id="KW-1185">Reference proteome</keyword>